<dbReference type="EMBL" id="BMXE01000013">
    <property type="protein sequence ID" value="GHB49906.1"/>
    <property type="molecule type" value="Genomic_DNA"/>
</dbReference>
<accession>A0ABQ3EPG8</accession>
<keyword evidence="1" id="KW-0285">Flavoprotein</keyword>
<keyword evidence="3" id="KW-0560">Oxidoreductase</keyword>
<evidence type="ECO:0000313" key="4">
    <source>
        <dbReference type="EMBL" id="GHB49906.1"/>
    </source>
</evidence>
<name>A0ABQ3EPG8_9HYPH</name>
<dbReference type="GO" id="GO:0004497">
    <property type="term" value="F:monooxygenase activity"/>
    <property type="evidence" value="ECO:0007669"/>
    <property type="project" value="UniProtKB-KW"/>
</dbReference>
<dbReference type="InterPro" id="IPR036188">
    <property type="entry name" value="FAD/NAD-bd_sf"/>
</dbReference>
<keyword evidence="5" id="KW-1185">Reference proteome</keyword>
<dbReference type="Pfam" id="PF00743">
    <property type="entry name" value="FMO-like"/>
    <property type="match status" value="1"/>
</dbReference>
<comment type="caution">
    <text evidence="4">The sequence shown here is derived from an EMBL/GenBank/DDBJ whole genome shotgun (WGS) entry which is preliminary data.</text>
</comment>
<protein>
    <submittedName>
        <fullName evidence="4">Baeyer-Villiger monooxygenase</fullName>
    </submittedName>
</protein>
<dbReference type="Proteomes" id="UP000637980">
    <property type="component" value="Unassembled WGS sequence"/>
</dbReference>
<dbReference type="RefSeq" id="WP_189438954.1">
    <property type="nucleotide sequence ID" value="NZ_BMXE01000013.1"/>
</dbReference>
<dbReference type="Gene3D" id="3.50.50.60">
    <property type="entry name" value="FAD/NAD(P)-binding domain"/>
    <property type="match status" value="2"/>
</dbReference>
<proteinExistence type="predicted"/>
<keyword evidence="2" id="KW-0274">FAD</keyword>
<evidence type="ECO:0000256" key="2">
    <source>
        <dbReference type="ARBA" id="ARBA00022827"/>
    </source>
</evidence>
<gene>
    <name evidence="4" type="ORF">GCM10007094_43890</name>
</gene>
<keyword evidence="4" id="KW-0503">Monooxygenase</keyword>
<dbReference type="PANTHER" id="PTHR42877:SF4">
    <property type="entry name" value="FAD_NAD(P)-BINDING DOMAIN-CONTAINING PROTEIN-RELATED"/>
    <property type="match status" value="1"/>
</dbReference>
<evidence type="ECO:0000313" key="5">
    <source>
        <dbReference type="Proteomes" id="UP000637980"/>
    </source>
</evidence>
<dbReference type="PANTHER" id="PTHR42877">
    <property type="entry name" value="L-ORNITHINE N(5)-MONOOXYGENASE-RELATED"/>
    <property type="match status" value="1"/>
</dbReference>
<organism evidence="4 5">
    <name type="scientific">Pseudovibrio japonicus</name>
    <dbReference type="NCBI Taxonomy" id="366534"/>
    <lineage>
        <taxon>Bacteria</taxon>
        <taxon>Pseudomonadati</taxon>
        <taxon>Pseudomonadota</taxon>
        <taxon>Alphaproteobacteria</taxon>
        <taxon>Hyphomicrobiales</taxon>
        <taxon>Stappiaceae</taxon>
        <taxon>Pseudovibrio</taxon>
    </lineage>
</organism>
<sequence length="493" mass="55862">MKAKIIIIGSGFGGLATAKKLLDEGETDFQILERAEDVGGVWRENVYPGAGCDVQSHLYSFSYDLNPHWTRDYSRQGEILEYLRASAKKWGLLPKIRMKEDVRKLRWLEQDGEWEVTTARNVYFAKFVVGAFGNLSDPAIPNIPGLDTFEGEVVHSASWSQDFCHKEKRVAVIGTGASVIQFVPEIQPDVKQMSVFQRTPPWILPRDDNPIPQKQRSRYASNIWRMQAERLRLYLTREVNVLGFLFPKLMGRAERQARKHLEASVRDTALRAKLTPDYRIGCKRVLLSNVWYPAITQDNVEVVTTGVASIEKNAVVDSNGHRREVDAIIFGTGFKAKDLPFAKFIYGKDGQSLSEVWGDNPKSLVGTSIVGFPNFFLLHGPNTALGHTSGVYILEAQAEHAISGILYAARKKKPIIEPRQKAQDRFTRWIKRRSKGTVWTSGGCESWYLDNSGQNSSLWPSFSFSYRMRASKIRRNEYDLRDVPGDVSLIVTR</sequence>
<evidence type="ECO:0000256" key="3">
    <source>
        <dbReference type="ARBA" id="ARBA00023002"/>
    </source>
</evidence>
<evidence type="ECO:0000256" key="1">
    <source>
        <dbReference type="ARBA" id="ARBA00022630"/>
    </source>
</evidence>
<reference evidence="5" key="1">
    <citation type="journal article" date="2019" name="Int. J. Syst. Evol. Microbiol.">
        <title>The Global Catalogue of Microorganisms (GCM) 10K type strain sequencing project: providing services to taxonomists for standard genome sequencing and annotation.</title>
        <authorList>
            <consortium name="The Broad Institute Genomics Platform"/>
            <consortium name="The Broad Institute Genome Sequencing Center for Infectious Disease"/>
            <person name="Wu L."/>
            <person name="Ma J."/>
        </authorList>
    </citation>
    <scope>NUCLEOTIDE SEQUENCE [LARGE SCALE GENOMIC DNA]</scope>
    <source>
        <strain evidence="5">KCTC 12861</strain>
    </source>
</reference>
<dbReference type="InterPro" id="IPR051209">
    <property type="entry name" value="FAD-bind_Monooxygenase_sf"/>
</dbReference>
<dbReference type="SUPFAM" id="SSF51905">
    <property type="entry name" value="FAD/NAD(P)-binding domain"/>
    <property type="match status" value="2"/>
</dbReference>
<dbReference type="InterPro" id="IPR020946">
    <property type="entry name" value="Flavin_mOase-like"/>
</dbReference>